<evidence type="ECO:0000313" key="4">
    <source>
        <dbReference type="EMBL" id="SEQ75673.1"/>
    </source>
</evidence>
<dbReference type="SUPFAM" id="SSF52317">
    <property type="entry name" value="Class I glutamine amidotransferase-like"/>
    <property type="match status" value="1"/>
</dbReference>
<dbReference type="OrthoDB" id="259356at2"/>
<feature type="domain" description="3-keto-alpha-glucoside-1,2-lyase/3-keto-2-hydroxy-glucal hydratase" evidence="3">
    <location>
        <begin position="254"/>
        <end position="508"/>
    </location>
</feature>
<name>A0A1H9IM35_9FLAO</name>
<evidence type="ECO:0000313" key="5">
    <source>
        <dbReference type="Proteomes" id="UP000198999"/>
    </source>
</evidence>
<evidence type="ECO:0000259" key="2">
    <source>
        <dbReference type="Pfam" id="PF06283"/>
    </source>
</evidence>
<dbReference type="InterPro" id="IPR010496">
    <property type="entry name" value="AL/BT2_dom"/>
</dbReference>
<dbReference type="InterPro" id="IPR029062">
    <property type="entry name" value="Class_I_gatase-like"/>
</dbReference>
<evidence type="ECO:0000256" key="1">
    <source>
        <dbReference type="SAM" id="SignalP"/>
    </source>
</evidence>
<keyword evidence="5" id="KW-1185">Reference proteome</keyword>
<dbReference type="Proteomes" id="UP000198999">
    <property type="component" value="Unassembled WGS sequence"/>
</dbReference>
<reference evidence="4 5" key="1">
    <citation type="submission" date="2016-10" db="EMBL/GenBank/DDBJ databases">
        <authorList>
            <person name="de Groot N.N."/>
        </authorList>
    </citation>
    <scope>NUCLEOTIDE SEQUENCE [LARGE SCALE GENOMIC DNA]</scope>
    <source>
        <strain evidence="4 5">DSM 21035</strain>
    </source>
</reference>
<dbReference type="GO" id="GO:0016740">
    <property type="term" value="F:transferase activity"/>
    <property type="evidence" value="ECO:0007669"/>
    <property type="project" value="UniProtKB-KW"/>
</dbReference>
<dbReference type="Gene3D" id="3.40.50.880">
    <property type="match status" value="1"/>
</dbReference>
<organism evidence="4 5">
    <name type="scientific">Hyunsoonleella jejuensis</name>
    <dbReference type="NCBI Taxonomy" id="419940"/>
    <lineage>
        <taxon>Bacteria</taxon>
        <taxon>Pseudomonadati</taxon>
        <taxon>Bacteroidota</taxon>
        <taxon>Flavobacteriia</taxon>
        <taxon>Flavobacteriales</taxon>
        <taxon>Flavobacteriaceae</taxon>
    </lineage>
</organism>
<dbReference type="GO" id="GO:0016787">
    <property type="term" value="F:hydrolase activity"/>
    <property type="evidence" value="ECO:0007669"/>
    <property type="project" value="InterPro"/>
</dbReference>
<accession>A0A1H9IM35</accession>
<dbReference type="PANTHER" id="PTHR40469">
    <property type="entry name" value="SECRETED GLYCOSYL HYDROLASE"/>
    <property type="match status" value="1"/>
</dbReference>
<protein>
    <submittedName>
        <fullName evidence="4">Type 1 glutamine amidotransferase (GATase1)</fullName>
    </submittedName>
</protein>
<keyword evidence="1" id="KW-0732">Signal</keyword>
<proteinExistence type="predicted"/>
<dbReference type="STRING" id="419940.SAMN05421824_2223"/>
<dbReference type="EMBL" id="FOFN01000003">
    <property type="protein sequence ID" value="SEQ75673.1"/>
    <property type="molecule type" value="Genomic_DNA"/>
</dbReference>
<feature type="domain" description="ThuA-like" evidence="2">
    <location>
        <begin position="27"/>
        <end position="240"/>
    </location>
</feature>
<keyword evidence="4" id="KW-0808">Transferase</keyword>
<sequence>MKLKKLICFVVLILSFAVVHSQQKNVNILVFSKTGAFRHKSIPTGIKFMTELASKNNWRVSFSEDSNDFTNTNLDQFNVLVFLNTSGDIFNENQKQALQHYMANGNGFVGIHAASDTEKEWPWFTKMIGATFKNHPKVQNATLNIEKSSGHPAINHLKETEVFKDEWYNFLKPVDKHVNVLASLDEDSYEGKKMNTKNHPITWFHYYDGGRVFYTGMGHVDEAYSDPRFEKMIHGAILWAANLKDIKSPSSKKWTNLFEEDLHKNWDVFIGAPHATVRDLDNVDPNSDGKNATPLGLNNDPKNVFTYKEENGENLLHISGEIYGALTSKQAYENYHLKLQFKWGEKVWEPRLLRKRDSGILYHCHGSQTAFWNVWMASQEFQVQETDIGDYYGLVDVLIDIPSEKKEGEKEFNYLKKGTLNPFSAVQRFPPNHCNKDSDNENPHGEWNTLELICFEGTSLHIVNGKVVMALYNSKYQNPDKEIVPLTKGRIQIQSEAAEVYYKNVQIKSINKIPNKFIKQTK</sequence>
<dbReference type="Gene3D" id="2.60.120.560">
    <property type="entry name" value="Exo-inulinase, domain 1"/>
    <property type="match status" value="1"/>
</dbReference>
<dbReference type="Pfam" id="PF06439">
    <property type="entry name" value="3keto-disac_hyd"/>
    <property type="match status" value="1"/>
</dbReference>
<feature type="chain" id="PRO_5011669234" evidence="1">
    <location>
        <begin position="22"/>
        <end position="522"/>
    </location>
</feature>
<dbReference type="AlphaFoldDB" id="A0A1H9IM35"/>
<dbReference type="PANTHER" id="PTHR40469:SF2">
    <property type="entry name" value="GALACTOSE-BINDING DOMAIN-LIKE SUPERFAMILY PROTEIN"/>
    <property type="match status" value="1"/>
</dbReference>
<dbReference type="Pfam" id="PF06283">
    <property type="entry name" value="ThuA"/>
    <property type="match status" value="1"/>
</dbReference>
<gene>
    <name evidence="4" type="ORF">SAMN05421824_2223</name>
</gene>
<keyword evidence="4" id="KW-0315">Glutamine amidotransferase</keyword>
<evidence type="ECO:0000259" key="3">
    <source>
        <dbReference type="Pfam" id="PF06439"/>
    </source>
</evidence>
<feature type="signal peptide" evidence="1">
    <location>
        <begin position="1"/>
        <end position="21"/>
    </location>
</feature>
<dbReference type="InterPro" id="IPR029010">
    <property type="entry name" value="ThuA-like"/>
</dbReference>
<dbReference type="RefSeq" id="WP_092579525.1">
    <property type="nucleotide sequence ID" value="NZ_FOFN01000003.1"/>
</dbReference>